<evidence type="ECO:0000313" key="2">
    <source>
        <dbReference type="Proteomes" id="UP000198928"/>
    </source>
</evidence>
<organism evidence="1 2">
    <name type="scientific">Streptomyces pini</name>
    <dbReference type="NCBI Taxonomy" id="1520580"/>
    <lineage>
        <taxon>Bacteria</taxon>
        <taxon>Bacillati</taxon>
        <taxon>Actinomycetota</taxon>
        <taxon>Actinomycetes</taxon>
        <taxon>Kitasatosporales</taxon>
        <taxon>Streptomycetaceae</taxon>
        <taxon>Streptomyces</taxon>
    </lineage>
</organism>
<accession>A0A1I4C0T1</accession>
<evidence type="ECO:0000313" key="1">
    <source>
        <dbReference type="EMBL" id="SFK74373.1"/>
    </source>
</evidence>
<reference evidence="2" key="1">
    <citation type="submission" date="2016-10" db="EMBL/GenBank/DDBJ databases">
        <authorList>
            <person name="Varghese N."/>
            <person name="Submissions S."/>
        </authorList>
    </citation>
    <scope>NUCLEOTIDE SEQUENCE [LARGE SCALE GENOMIC DNA]</scope>
    <source>
        <strain evidence="2">PL19</strain>
    </source>
</reference>
<keyword evidence="2" id="KW-1185">Reference proteome</keyword>
<dbReference type="Proteomes" id="UP000198928">
    <property type="component" value="Unassembled WGS sequence"/>
</dbReference>
<dbReference type="AlphaFoldDB" id="A0A1I4C0T1"/>
<protein>
    <submittedName>
        <fullName evidence="1">Uncharacterized protein</fullName>
    </submittedName>
</protein>
<dbReference type="EMBL" id="FOSG01000008">
    <property type="protein sequence ID" value="SFK74373.1"/>
    <property type="molecule type" value="Genomic_DNA"/>
</dbReference>
<gene>
    <name evidence="1" type="ORF">SAMN05192584_108204</name>
</gene>
<proteinExistence type="predicted"/>
<sequence length="279" mass="30601">MTDSCAQHPHAQTIGGMCGGCTQIPAAPAACAHPDGYDGECPCPPDCGCCKVELAPAPAEGNDQRPCTGFVPDEPRAPGLCAHCGDSKAWHRNSEQHRAERTDVDALARLIYEAECDAWGLPADKWPIHPEHIHEAYRTRARYLLDRLHITPRTGPAPADDELTAVHQSLAEERDHAVRAEAALEAVRAWRRAQAQHAAPRYDHLDAILDRHDVTRIEQQLAAPEPATLAAAVEGHHAVMSERRRVFADLTRVWDTVEARAIRHIASHMPRSSESGAQQ</sequence>
<name>A0A1I4C0T1_9ACTN</name>
<dbReference type="RefSeq" id="WP_245793612.1">
    <property type="nucleotide sequence ID" value="NZ_FOSG01000008.1"/>
</dbReference>